<dbReference type="CDD" id="cd02968">
    <property type="entry name" value="SCO"/>
    <property type="match status" value="1"/>
</dbReference>
<proteinExistence type="inferred from homology"/>
<name>A0A1C3PGT7_9ACTN</name>
<dbReference type="Pfam" id="PF02630">
    <property type="entry name" value="SCO1-SenC"/>
    <property type="match status" value="1"/>
</dbReference>
<dbReference type="PROSITE" id="PS51352">
    <property type="entry name" value="THIOREDOXIN_2"/>
    <property type="match status" value="1"/>
</dbReference>
<comment type="similarity">
    <text evidence="1">Belongs to the SCO1/2 family.</text>
</comment>
<keyword evidence="4" id="KW-1015">Disulfide bond</keyword>
<dbReference type="EMBL" id="FLUV01002638">
    <property type="protein sequence ID" value="SBW29051.1"/>
    <property type="molecule type" value="Genomic_DNA"/>
</dbReference>
<dbReference type="InterPro" id="IPR036249">
    <property type="entry name" value="Thioredoxin-like_sf"/>
</dbReference>
<evidence type="ECO:0000259" key="5">
    <source>
        <dbReference type="PROSITE" id="PS51352"/>
    </source>
</evidence>
<dbReference type="InterPro" id="IPR003782">
    <property type="entry name" value="SCO1/SenC"/>
</dbReference>
<feature type="binding site" evidence="3">
    <location>
        <position position="87"/>
    </location>
    <ligand>
        <name>Cu cation</name>
        <dbReference type="ChEBI" id="CHEBI:23378"/>
    </ligand>
</feature>
<evidence type="ECO:0000256" key="2">
    <source>
        <dbReference type="ARBA" id="ARBA00023008"/>
    </source>
</evidence>
<evidence type="ECO:0000256" key="4">
    <source>
        <dbReference type="PIRSR" id="PIRSR603782-2"/>
    </source>
</evidence>
<keyword evidence="2 3" id="KW-0186">Copper</keyword>
<sequence>MALLCLAGCAGCAAGEPAHLDAGSPVRPSAGTATATSGWHGTVPKVSRPRPSFTLVDTSGRSFDFARQTARRATLLFFGYTNCPDVCPTTMADIAAARQLVSTDVGSALTVVFVTTDPGRDTAGVLRTWLNQFDSSFVGLTGSPEQIDAAQQAVGVPLAQAQQAPGGQYTVAHAAQVAAYGVDDIQHVLYFASSTVADYAADLPRLLAAS</sequence>
<keyword evidence="3" id="KW-0479">Metal-binding</keyword>
<evidence type="ECO:0000256" key="1">
    <source>
        <dbReference type="ARBA" id="ARBA00010996"/>
    </source>
</evidence>
<dbReference type="SUPFAM" id="SSF52833">
    <property type="entry name" value="Thioredoxin-like"/>
    <property type="match status" value="1"/>
</dbReference>
<reference evidence="7" key="1">
    <citation type="submission" date="2016-02" db="EMBL/GenBank/DDBJ databases">
        <authorList>
            <person name="Wibberg D."/>
        </authorList>
    </citation>
    <scope>NUCLEOTIDE SEQUENCE [LARGE SCALE GENOMIC DNA]</scope>
</reference>
<gene>
    <name evidence="6" type="ORF">FDG2_6374</name>
</gene>
<accession>A0A1C3PGT7</accession>
<dbReference type="Proteomes" id="UP000199013">
    <property type="component" value="Unassembled WGS sequence"/>
</dbReference>
<dbReference type="Gene3D" id="3.40.30.10">
    <property type="entry name" value="Glutaredoxin"/>
    <property type="match status" value="1"/>
</dbReference>
<feature type="domain" description="Thioredoxin" evidence="5">
    <location>
        <begin position="44"/>
        <end position="187"/>
    </location>
</feature>
<keyword evidence="7" id="KW-1185">Reference proteome</keyword>
<dbReference type="GO" id="GO:0046872">
    <property type="term" value="F:metal ion binding"/>
    <property type="evidence" value="ECO:0007669"/>
    <property type="project" value="UniProtKB-KW"/>
</dbReference>
<dbReference type="PANTHER" id="PTHR12151">
    <property type="entry name" value="ELECTRON TRANSPORT PROTIN SCO1/SENC FAMILY MEMBER"/>
    <property type="match status" value="1"/>
</dbReference>
<organism evidence="6 7">
    <name type="scientific">Candidatus Protofrankia californiensis</name>
    <dbReference type="NCBI Taxonomy" id="1839754"/>
    <lineage>
        <taxon>Bacteria</taxon>
        <taxon>Bacillati</taxon>
        <taxon>Actinomycetota</taxon>
        <taxon>Actinomycetes</taxon>
        <taxon>Frankiales</taxon>
        <taxon>Frankiaceae</taxon>
        <taxon>Protofrankia</taxon>
    </lineage>
</organism>
<evidence type="ECO:0000313" key="7">
    <source>
        <dbReference type="Proteomes" id="UP000199013"/>
    </source>
</evidence>
<dbReference type="AlphaFoldDB" id="A0A1C3PGT7"/>
<feature type="binding site" evidence="3">
    <location>
        <position position="83"/>
    </location>
    <ligand>
        <name>Cu cation</name>
        <dbReference type="ChEBI" id="CHEBI:23378"/>
    </ligand>
</feature>
<evidence type="ECO:0000313" key="6">
    <source>
        <dbReference type="EMBL" id="SBW29051.1"/>
    </source>
</evidence>
<feature type="binding site" evidence="3">
    <location>
        <position position="173"/>
    </location>
    <ligand>
        <name>Cu cation</name>
        <dbReference type="ChEBI" id="CHEBI:23378"/>
    </ligand>
</feature>
<evidence type="ECO:0000256" key="3">
    <source>
        <dbReference type="PIRSR" id="PIRSR603782-1"/>
    </source>
</evidence>
<feature type="disulfide bond" description="Redox-active" evidence="4">
    <location>
        <begin position="83"/>
        <end position="87"/>
    </location>
</feature>
<dbReference type="InterPro" id="IPR013766">
    <property type="entry name" value="Thioredoxin_domain"/>
</dbReference>
<protein>
    <recommendedName>
        <fullName evidence="5">Thioredoxin domain-containing protein</fullName>
    </recommendedName>
</protein>
<dbReference type="PANTHER" id="PTHR12151:SF25">
    <property type="entry name" value="LINALOOL DEHYDRATASE_ISOMERASE DOMAIN-CONTAINING PROTEIN"/>
    <property type="match status" value="1"/>
</dbReference>